<dbReference type="InterPro" id="IPR038933">
    <property type="entry name" value="Ovate"/>
</dbReference>
<organism evidence="8 9">
    <name type="scientific">Cicer arietinum</name>
    <name type="common">Chickpea</name>
    <name type="synonym">Garbanzo</name>
    <dbReference type="NCBI Taxonomy" id="3827"/>
    <lineage>
        <taxon>Eukaryota</taxon>
        <taxon>Viridiplantae</taxon>
        <taxon>Streptophyta</taxon>
        <taxon>Embryophyta</taxon>
        <taxon>Tracheophyta</taxon>
        <taxon>Spermatophyta</taxon>
        <taxon>Magnoliopsida</taxon>
        <taxon>eudicotyledons</taxon>
        <taxon>Gunneridae</taxon>
        <taxon>Pentapetalae</taxon>
        <taxon>rosids</taxon>
        <taxon>fabids</taxon>
        <taxon>Fabales</taxon>
        <taxon>Fabaceae</taxon>
        <taxon>Papilionoideae</taxon>
        <taxon>50 kb inversion clade</taxon>
        <taxon>NPAAA clade</taxon>
        <taxon>Hologalegina</taxon>
        <taxon>IRL clade</taxon>
        <taxon>Cicereae</taxon>
        <taxon>Cicer</taxon>
    </lineage>
</organism>
<dbReference type="PANTHER" id="PTHR33057:SF114">
    <property type="entry name" value="TRANSCRIPTION REPRESSOR-RELATED"/>
    <property type="match status" value="1"/>
</dbReference>
<dbReference type="PROSITE" id="PS51754">
    <property type="entry name" value="OVATE"/>
    <property type="match status" value="1"/>
</dbReference>
<dbReference type="RefSeq" id="XP_027193004.1">
    <property type="nucleotide sequence ID" value="XM_027337203.1"/>
</dbReference>
<evidence type="ECO:0000313" key="9">
    <source>
        <dbReference type="RefSeq" id="XP_027193004.1"/>
    </source>
</evidence>
<dbReference type="PaxDb" id="3827-XP_004508226.1"/>
<dbReference type="GO" id="GO:0005634">
    <property type="term" value="C:nucleus"/>
    <property type="evidence" value="ECO:0007669"/>
    <property type="project" value="UniProtKB-SubCell"/>
</dbReference>
<dbReference type="NCBIfam" id="TIGR01568">
    <property type="entry name" value="A_thal_3678"/>
    <property type="match status" value="1"/>
</dbReference>
<evidence type="ECO:0000313" key="8">
    <source>
        <dbReference type="Proteomes" id="UP000087171"/>
    </source>
</evidence>
<evidence type="ECO:0000259" key="7">
    <source>
        <dbReference type="PROSITE" id="PS51754"/>
    </source>
</evidence>
<evidence type="ECO:0000256" key="2">
    <source>
        <dbReference type="ARBA" id="ARBA00022491"/>
    </source>
</evidence>
<evidence type="ECO:0000256" key="6">
    <source>
        <dbReference type="RuleBase" id="RU367028"/>
    </source>
</evidence>
<dbReference type="AlphaFoldDB" id="A0A3Q7XH90"/>
<dbReference type="Pfam" id="PF04844">
    <property type="entry name" value="Ovate"/>
    <property type="match status" value="1"/>
</dbReference>
<accession>A0A3Q7XH90</accession>
<dbReference type="InterPro" id="IPR006458">
    <property type="entry name" value="Ovate_C"/>
</dbReference>
<dbReference type="OrthoDB" id="1928390at2759"/>
<evidence type="ECO:0000256" key="4">
    <source>
        <dbReference type="ARBA" id="ARBA00023163"/>
    </source>
</evidence>
<dbReference type="Proteomes" id="UP000087171">
    <property type="component" value="Chromosome Ca7"/>
</dbReference>
<keyword evidence="3 6" id="KW-0805">Transcription regulation</keyword>
<feature type="domain" description="OVATE" evidence="7">
    <location>
        <begin position="110"/>
        <end position="169"/>
    </location>
</feature>
<evidence type="ECO:0000256" key="1">
    <source>
        <dbReference type="ARBA" id="ARBA00004123"/>
    </source>
</evidence>
<keyword evidence="4 6" id="KW-0804">Transcription</keyword>
<evidence type="ECO:0000256" key="5">
    <source>
        <dbReference type="ARBA" id="ARBA00023242"/>
    </source>
</evidence>
<comment type="function">
    <text evidence="6">Transcriptional repressor that regulates multiple aspects of plant growth and development.</text>
</comment>
<name>A0A3Q7XH90_CICAR</name>
<dbReference type="STRING" id="3827.A0A3Q7XH90"/>
<reference evidence="8" key="1">
    <citation type="journal article" date="2013" name="Nat. Biotechnol.">
        <title>Draft genome sequence of chickpea (Cicer arietinum) provides a resource for trait improvement.</title>
        <authorList>
            <person name="Varshney R.K."/>
            <person name="Song C."/>
            <person name="Saxena R.K."/>
            <person name="Azam S."/>
            <person name="Yu S."/>
            <person name="Sharpe A.G."/>
            <person name="Cannon S."/>
            <person name="Baek J."/>
            <person name="Rosen B.D."/>
            <person name="Tar'an B."/>
            <person name="Millan T."/>
            <person name="Zhang X."/>
            <person name="Ramsay L.D."/>
            <person name="Iwata A."/>
            <person name="Wang Y."/>
            <person name="Nelson W."/>
            <person name="Farmer A.D."/>
            <person name="Gaur P.M."/>
            <person name="Soderlund C."/>
            <person name="Penmetsa R.V."/>
            <person name="Xu C."/>
            <person name="Bharti A.K."/>
            <person name="He W."/>
            <person name="Winter P."/>
            <person name="Zhao S."/>
            <person name="Hane J.K."/>
            <person name="Carrasquilla-Garcia N."/>
            <person name="Condie J.A."/>
            <person name="Upadhyaya H.D."/>
            <person name="Luo M.C."/>
            <person name="Thudi M."/>
            <person name="Gowda C.L."/>
            <person name="Singh N.P."/>
            <person name="Lichtenzveig J."/>
            <person name="Gali K.K."/>
            <person name="Rubio J."/>
            <person name="Nadarajan N."/>
            <person name="Dolezel J."/>
            <person name="Bansal K.C."/>
            <person name="Xu X."/>
            <person name="Edwards D."/>
            <person name="Zhang G."/>
            <person name="Kahl G."/>
            <person name="Gil J."/>
            <person name="Singh K.B."/>
            <person name="Datta S.K."/>
            <person name="Jackson S.A."/>
            <person name="Wang J."/>
            <person name="Cook D.R."/>
        </authorList>
    </citation>
    <scope>NUCLEOTIDE SEQUENCE [LARGE SCALE GENOMIC DNA]</scope>
    <source>
        <strain evidence="8">cv. CDC Frontier</strain>
    </source>
</reference>
<sequence>MCPTCQLCISDSFCTKFPFKALSLCPTMKASKQHRGYKALCCSNRFSISSSEEAESSSASSRFHSVSTLAHAMVQEKLDQMIREKVEARHVDRKREKRREETKFVVMLAMEKCSYDPREDFMESMTEMITVNRLQDAKDLRSLLNYYISMNSEEYHSLILDVFHEVCSYLFLTCKCQW</sequence>
<evidence type="ECO:0000256" key="3">
    <source>
        <dbReference type="ARBA" id="ARBA00023015"/>
    </source>
</evidence>
<keyword evidence="8" id="KW-1185">Reference proteome</keyword>
<keyword evidence="2 6" id="KW-0678">Repressor</keyword>
<keyword evidence="5 6" id="KW-0539">Nucleus</keyword>
<gene>
    <name evidence="9" type="primary">LOC101500043</name>
</gene>
<comment type="subcellular location">
    <subcellularLocation>
        <location evidence="1 6">Nucleus</location>
    </subcellularLocation>
</comment>
<dbReference type="PANTHER" id="PTHR33057">
    <property type="entry name" value="TRANSCRIPTION REPRESSOR OFP7-RELATED"/>
    <property type="match status" value="1"/>
</dbReference>
<reference evidence="9" key="2">
    <citation type="submission" date="2025-08" db="UniProtKB">
        <authorList>
            <consortium name="RefSeq"/>
        </authorList>
    </citation>
    <scope>IDENTIFICATION</scope>
    <source>
        <tissue evidence="9">Etiolated seedlings</tissue>
    </source>
</reference>
<protein>
    <recommendedName>
        <fullName evidence="6">Transcription repressor</fullName>
    </recommendedName>
    <alternativeName>
        <fullName evidence="6">Ovate family protein</fullName>
    </alternativeName>
</protein>
<proteinExistence type="predicted"/>
<dbReference type="GO" id="GO:0045892">
    <property type="term" value="P:negative regulation of DNA-templated transcription"/>
    <property type="evidence" value="ECO:0007669"/>
    <property type="project" value="UniProtKB-UniRule"/>
</dbReference>